<dbReference type="EMBL" id="JBHSAJ010000002">
    <property type="protein sequence ID" value="MFC3933467.1"/>
    <property type="molecule type" value="Genomic_DNA"/>
</dbReference>
<comment type="caution">
    <text evidence="1">The sequence shown here is derived from an EMBL/GenBank/DDBJ whole genome shotgun (WGS) entry which is preliminary data.</text>
</comment>
<accession>A0ABV8D530</accession>
<evidence type="ECO:0008006" key="3">
    <source>
        <dbReference type="Google" id="ProtNLM"/>
    </source>
</evidence>
<gene>
    <name evidence="1" type="ORF">ACFOW3_02400</name>
</gene>
<proteinExistence type="predicted"/>
<name>A0ABV8D530_9BURK</name>
<evidence type="ECO:0000313" key="1">
    <source>
        <dbReference type="EMBL" id="MFC3933467.1"/>
    </source>
</evidence>
<keyword evidence="2" id="KW-1185">Reference proteome</keyword>
<reference evidence="2" key="1">
    <citation type="journal article" date="2019" name="Int. J. Syst. Evol. Microbiol.">
        <title>The Global Catalogue of Microorganisms (GCM) 10K type strain sequencing project: providing services to taxonomists for standard genome sequencing and annotation.</title>
        <authorList>
            <consortium name="The Broad Institute Genomics Platform"/>
            <consortium name="The Broad Institute Genome Sequencing Center for Infectious Disease"/>
            <person name="Wu L."/>
            <person name="Ma J."/>
        </authorList>
    </citation>
    <scope>NUCLEOTIDE SEQUENCE [LARGE SCALE GENOMIC DNA]</scope>
    <source>
        <strain evidence="2">CCUG 2113</strain>
    </source>
</reference>
<evidence type="ECO:0000313" key="2">
    <source>
        <dbReference type="Proteomes" id="UP001595693"/>
    </source>
</evidence>
<dbReference type="Pfam" id="PF25209">
    <property type="entry name" value="Phage_capsid_4"/>
    <property type="match status" value="1"/>
</dbReference>
<dbReference type="RefSeq" id="WP_055398000.1">
    <property type="nucleotide sequence ID" value="NZ_JAMXAX010000189.1"/>
</dbReference>
<sequence>MHTTAIKPAEVLAAAPDFFALQMGAAPSSTTHPLAESLSARQIAYAIGAKLRKPSDTEAELSVVARGLRSADFARLLADGAKNVTVAAFDAAAQEHLQFTASTEVEGFMQESLPAIDGDLDLQPLGELAEIAHGAAFTAAGGAAVQMTTFGRIVTVSRHLVINDQLGALKAVFAAVGAHAAQKEAAVVAAALSGNPKMDDADDMFSDANTVKTALDGAALGVAMGMLRNQKSAAGNALNLRAAHLVVAPELEYAARKAVLDGGLSLSVAAIAGLPAARWFVLPDPKFHPVLTVLRLAASPNPLRLEHKASFDADGTGIRITADLGAAFMRRTGIVRGGSDLA</sequence>
<organism evidence="1 2">
    <name type="scientific">Acidovorax facilis</name>
    <dbReference type="NCBI Taxonomy" id="12917"/>
    <lineage>
        <taxon>Bacteria</taxon>
        <taxon>Pseudomonadati</taxon>
        <taxon>Pseudomonadota</taxon>
        <taxon>Betaproteobacteria</taxon>
        <taxon>Burkholderiales</taxon>
        <taxon>Comamonadaceae</taxon>
        <taxon>Acidovorax</taxon>
    </lineage>
</organism>
<protein>
    <recommendedName>
        <fullName evidence="3">Phage major capsid protein</fullName>
    </recommendedName>
</protein>
<dbReference type="Proteomes" id="UP001595693">
    <property type="component" value="Unassembled WGS sequence"/>
</dbReference>